<name>A0AB38YJM8_9GAMM</name>
<organism evidence="2">
    <name type="scientific">Salinispirillum sp. LH 10-3-1</name>
    <dbReference type="NCBI Taxonomy" id="2952525"/>
    <lineage>
        <taxon>Bacteria</taxon>
        <taxon>Pseudomonadati</taxon>
        <taxon>Pseudomonadota</taxon>
        <taxon>Gammaproteobacteria</taxon>
        <taxon>Oceanospirillales</taxon>
        <taxon>Saccharospirillaceae</taxon>
        <taxon>Salinispirillum</taxon>
    </lineage>
</organism>
<feature type="transmembrane region" description="Helical" evidence="1">
    <location>
        <begin position="12"/>
        <end position="33"/>
    </location>
</feature>
<feature type="transmembrane region" description="Helical" evidence="1">
    <location>
        <begin position="65"/>
        <end position="84"/>
    </location>
</feature>
<keyword evidence="1" id="KW-0812">Transmembrane</keyword>
<reference evidence="2" key="1">
    <citation type="submission" date="2022-07" db="EMBL/GenBank/DDBJ databases">
        <title>Complete genome sequence of Salinispirillum sp. LH10-3-1 capable of multiple carbohydrate inversion isolated from a soda lake.</title>
        <authorList>
            <person name="Liu J."/>
            <person name="Zhai Y."/>
            <person name="Zhang H."/>
            <person name="Yang H."/>
            <person name="Qu J."/>
            <person name="Li J."/>
        </authorList>
    </citation>
    <scope>NUCLEOTIDE SEQUENCE</scope>
    <source>
        <strain evidence="2">LH 10-3-1</strain>
    </source>
</reference>
<gene>
    <name evidence="2" type="ORF">NFC81_06775</name>
</gene>
<dbReference type="EMBL" id="CP101717">
    <property type="protein sequence ID" value="WLD59477.1"/>
    <property type="molecule type" value="Genomic_DNA"/>
</dbReference>
<proteinExistence type="predicted"/>
<accession>A0AB38YJM8</accession>
<feature type="transmembrane region" description="Helical" evidence="1">
    <location>
        <begin position="90"/>
        <end position="115"/>
    </location>
</feature>
<keyword evidence="1" id="KW-0472">Membrane</keyword>
<evidence type="ECO:0000313" key="2">
    <source>
        <dbReference type="EMBL" id="WLD59477.1"/>
    </source>
</evidence>
<dbReference type="InterPro" id="IPR021279">
    <property type="entry name" value="DUF2721"/>
</dbReference>
<dbReference type="Pfam" id="PF11026">
    <property type="entry name" value="DUF2721"/>
    <property type="match status" value="1"/>
</dbReference>
<evidence type="ECO:0000256" key="1">
    <source>
        <dbReference type="SAM" id="Phobius"/>
    </source>
</evidence>
<keyword evidence="1" id="KW-1133">Transmembrane helix</keyword>
<dbReference type="RefSeq" id="WP_304996769.1">
    <property type="nucleotide sequence ID" value="NZ_CP101717.1"/>
</dbReference>
<protein>
    <submittedName>
        <fullName evidence="2">DUF2721 domain-containing protein</fullName>
    </submittedName>
</protein>
<dbReference type="AlphaFoldDB" id="A0AB38YJM8"/>
<sequence length="140" mass="15950">MEFSLTTPALLFPAISLLMLAYTNRFIVISQLIRNLYQQHQQTPSRFMRLQIEHLRTRVRLIRAMQAWGAIAFILCTVSMLLNLLEFDPAAIYCFGGSLVALLISLFISLFEIVISGYAIRIQLQGLDRPRGEVKGFDEA</sequence>